<dbReference type="OrthoDB" id="9793534at2"/>
<dbReference type="HOGENOM" id="CLU_105603_1_0_0"/>
<evidence type="ECO:0008006" key="3">
    <source>
        <dbReference type="Google" id="ProtNLM"/>
    </source>
</evidence>
<dbReference type="STRING" id="572544.Ilyop_1310"/>
<dbReference type="Proteomes" id="UP000006875">
    <property type="component" value="Chromosome"/>
</dbReference>
<keyword evidence="2" id="KW-1185">Reference proteome</keyword>
<dbReference type="AlphaFoldDB" id="E3H9I2"/>
<dbReference type="EMBL" id="CP002281">
    <property type="protein sequence ID" value="ADO83091.1"/>
    <property type="molecule type" value="Genomic_DNA"/>
</dbReference>
<accession>E3H9I2</accession>
<reference evidence="1 2" key="1">
    <citation type="journal article" date="2010" name="Stand. Genomic Sci.">
        <title>Complete genome sequence of Ilyobacter polytropus type strain (CuHbu1).</title>
        <authorList>
            <person name="Sikorski J."/>
            <person name="Chertkov O."/>
            <person name="Lapidus A."/>
            <person name="Nolan M."/>
            <person name="Lucas S."/>
            <person name="Del Rio T.G."/>
            <person name="Tice H."/>
            <person name="Cheng J.F."/>
            <person name="Tapia R."/>
            <person name="Han C."/>
            <person name="Goodwin L."/>
            <person name="Pitluck S."/>
            <person name="Liolios K."/>
            <person name="Ivanova N."/>
            <person name="Mavromatis K."/>
            <person name="Mikhailova N."/>
            <person name="Pati A."/>
            <person name="Chen A."/>
            <person name="Palaniappan K."/>
            <person name="Land M."/>
            <person name="Hauser L."/>
            <person name="Chang Y.J."/>
            <person name="Jeffries C.D."/>
            <person name="Brambilla E."/>
            <person name="Yasawong M."/>
            <person name="Rohde M."/>
            <person name="Pukall R."/>
            <person name="Spring S."/>
            <person name="Goker M."/>
            <person name="Woyke T."/>
            <person name="Bristow J."/>
            <person name="Eisen J.A."/>
            <person name="Markowitz V."/>
            <person name="Hugenholtz P."/>
            <person name="Kyrpides N.C."/>
            <person name="Klenk H.P."/>
        </authorList>
    </citation>
    <scope>NUCLEOTIDE SEQUENCE [LARGE SCALE GENOMIC DNA]</scope>
    <source>
        <strain evidence="2">ATCC 51220 / DSM 2926 / LMG 16218 / CuHBu1</strain>
    </source>
</reference>
<organism evidence="1 2">
    <name type="scientific">Ilyobacter polytropus (strain ATCC 51220 / DSM 2926 / LMG 16218 / CuHBu1)</name>
    <dbReference type="NCBI Taxonomy" id="572544"/>
    <lineage>
        <taxon>Bacteria</taxon>
        <taxon>Fusobacteriati</taxon>
        <taxon>Fusobacteriota</taxon>
        <taxon>Fusobacteriia</taxon>
        <taxon>Fusobacteriales</taxon>
        <taxon>Fusobacteriaceae</taxon>
        <taxon>Ilyobacter</taxon>
    </lineage>
</organism>
<dbReference type="PANTHER" id="PTHR34801:SF6">
    <property type="entry name" value="SLL1620 PROTEIN"/>
    <property type="match status" value="1"/>
</dbReference>
<dbReference type="KEGG" id="ipo:Ilyop_1310"/>
<dbReference type="PIRSF" id="PIRSF026426">
    <property type="entry name" value="DUF1499"/>
    <property type="match status" value="1"/>
</dbReference>
<sequence>MKYIIGIILVFMTFGCMSAPKDLGVKSGKLSPLKTSPNGVSSQTNQLEKLVDPLVLDIPTSNAKEIIKKACESYGKHKIIKESEDYLYVVFITGTMRYRDDAEFYFDSENKVIHYRSQSRIGYSDMGLNRKRYNTLAEFYYKNKQ</sequence>
<evidence type="ECO:0000313" key="2">
    <source>
        <dbReference type="Proteomes" id="UP000006875"/>
    </source>
</evidence>
<dbReference type="RefSeq" id="WP_013387758.1">
    <property type="nucleotide sequence ID" value="NC_014632.1"/>
</dbReference>
<proteinExistence type="predicted"/>
<dbReference type="InterPro" id="IPR010865">
    <property type="entry name" value="DUF1499"/>
</dbReference>
<gene>
    <name evidence="1" type="ordered locus">Ilyop_1310</name>
</gene>
<protein>
    <recommendedName>
        <fullName evidence="3">Lipoprotein</fullName>
    </recommendedName>
</protein>
<dbReference type="PROSITE" id="PS51257">
    <property type="entry name" value="PROKAR_LIPOPROTEIN"/>
    <property type="match status" value="1"/>
</dbReference>
<dbReference type="PANTHER" id="PTHR34801">
    <property type="entry name" value="EXPRESSED PROTEIN"/>
    <property type="match status" value="1"/>
</dbReference>
<evidence type="ECO:0000313" key="1">
    <source>
        <dbReference type="EMBL" id="ADO83091.1"/>
    </source>
</evidence>
<dbReference type="eggNOG" id="COG4446">
    <property type="taxonomic scope" value="Bacteria"/>
</dbReference>
<name>E3H9I2_ILYPC</name>
<dbReference type="Pfam" id="PF07386">
    <property type="entry name" value="DUF1499"/>
    <property type="match status" value="1"/>
</dbReference>